<gene>
    <name evidence="3" type="ORF">ABEG18_23820</name>
</gene>
<dbReference type="EMBL" id="CP157484">
    <property type="protein sequence ID" value="XBO38685.1"/>
    <property type="molecule type" value="Genomic_DNA"/>
</dbReference>
<feature type="signal peptide" evidence="2">
    <location>
        <begin position="1"/>
        <end position="23"/>
    </location>
</feature>
<evidence type="ECO:0000256" key="1">
    <source>
        <dbReference type="SAM" id="MobiDB-lite"/>
    </source>
</evidence>
<dbReference type="AlphaFoldDB" id="A0AAU7JEE8"/>
<reference evidence="3" key="1">
    <citation type="submission" date="2024-05" db="EMBL/GenBank/DDBJ databases">
        <authorList>
            <person name="Kim S."/>
            <person name="Heo J."/>
            <person name="Choi H."/>
            <person name="Choi Y."/>
            <person name="Kwon S.-W."/>
            <person name="Kim Y."/>
        </authorList>
    </citation>
    <scope>NUCLEOTIDE SEQUENCE</scope>
    <source>
        <strain evidence="3">KACC 23698</strain>
    </source>
</reference>
<feature type="region of interest" description="Disordered" evidence="1">
    <location>
        <begin position="23"/>
        <end position="69"/>
    </location>
</feature>
<feature type="chain" id="PRO_5043414323" evidence="2">
    <location>
        <begin position="24"/>
        <end position="96"/>
    </location>
</feature>
<dbReference type="RefSeq" id="WP_406855526.1">
    <property type="nucleotide sequence ID" value="NZ_CP157484.1"/>
</dbReference>
<proteinExistence type="predicted"/>
<sequence length="96" mass="10051">MRTCLSIVLSCALATAAAGAALAQDRPAGLAPTPAQQGAQADTAPIRKDPADATGAITPRRIGQESERIVEGRRCSDVLQAPDQHPHAIWVRCRAN</sequence>
<evidence type="ECO:0000313" key="3">
    <source>
        <dbReference type="EMBL" id="XBO38685.1"/>
    </source>
</evidence>
<keyword evidence="2" id="KW-0732">Signal</keyword>
<protein>
    <submittedName>
        <fullName evidence="3">Uncharacterized protein</fullName>
    </submittedName>
</protein>
<name>A0AAU7JEE8_9HYPH</name>
<accession>A0AAU7JEE8</accession>
<evidence type="ECO:0000256" key="2">
    <source>
        <dbReference type="SAM" id="SignalP"/>
    </source>
</evidence>
<organism evidence="3">
    <name type="scientific">Alsobacter sp. KACC 23698</name>
    <dbReference type="NCBI Taxonomy" id="3149229"/>
    <lineage>
        <taxon>Bacteria</taxon>
        <taxon>Pseudomonadati</taxon>
        <taxon>Pseudomonadota</taxon>
        <taxon>Alphaproteobacteria</taxon>
        <taxon>Hyphomicrobiales</taxon>
        <taxon>Alsobacteraceae</taxon>
        <taxon>Alsobacter</taxon>
    </lineage>
</organism>